<dbReference type="Pfam" id="PF17820">
    <property type="entry name" value="PDZ_6"/>
    <property type="match status" value="1"/>
</dbReference>
<dbReference type="Gene3D" id="3.30.750.170">
    <property type="match status" value="1"/>
</dbReference>
<dbReference type="Pfam" id="PF18294">
    <property type="entry name" value="Pept_S41_N"/>
    <property type="match status" value="1"/>
</dbReference>
<feature type="chain" id="PRO_5045572323" evidence="2">
    <location>
        <begin position="25"/>
        <end position="489"/>
    </location>
</feature>
<evidence type="ECO:0000256" key="1">
    <source>
        <dbReference type="SAM" id="MobiDB-lite"/>
    </source>
</evidence>
<dbReference type="PROSITE" id="PS50106">
    <property type="entry name" value="PDZ"/>
    <property type="match status" value="1"/>
</dbReference>
<dbReference type="InterPro" id="IPR041489">
    <property type="entry name" value="PDZ_6"/>
</dbReference>
<feature type="compositionally biased region" description="Low complexity" evidence="1">
    <location>
        <begin position="30"/>
        <end position="47"/>
    </location>
</feature>
<comment type="caution">
    <text evidence="4">The sequence shown here is derived from an EMBL/GenBank/DDBJ whole genome shotgun (WGS) entry which is preliminary data.</text>
</comment>
<dbReference type="InterPro" id="IPR036034">
    <property type="entry name" value="PDZ_sf"/>
</dbReference>
<dbReference type="PANTHER" id="PTHR32060:SF30">
    <property type="entry name" value="CARBOXY-TERMINAL PROCESSING PROTEASE CTPA"/>
    <property type="match status" value="1"/>
</dbReference>
<dbReference type="RefSeq" id="WP_290248615.1">
    <property type="nucleotide sequence ID" value="NZ_JAUFQT010000001.1"/>
</dbReference>
<name>A0ABV5J922_9BACT</name>
<dbReference type="CDD" id="cd07561">
    <property type="entry name" value="Peptidase_S41_CPP_like"/>
    <property type="match status" value="1"/>
</dbReference>
<dbReference type="PANTHER" id="PTHR32060">
    <property type="entry name" value="TAIL-SPECIFIC PROTEASE"/>
    <property type="match status" value="1"/>
</dbReference>
<dbReference type="Proteomes" id="UP001589654">
    <property type="component" value="Unassembled WGS sequence"/>
</dbReference>
<keyword evidence="5" id="KW-1185">Reference proteome</keyword>
<dbReference type="SUPFAM" id="SSF50156">
    <property type="entry name" value="PDZ domain-like"/>
    <property type="match status" value="1"/>
</dbReference>
<evidence type="ECO:0000313" key="5">
    <source>
        <dbReference type="Proteomes" id="UP001589654"/>
    </source>
</evidence>
<proteinExistence type="predicted"/>
<dbReference type="InterPro" id="IPR029045">
    <property type="entry name" value="ClpP/crotonase-like_dom_sf"/>
</dbReference>
<gene>
    <name evidence="4" type="ORF">ACFFUR_16085</name>
</gene>
<dbReference type="Gene3D" id="3.90.226.10">
    <property type="entry name" value="2-enoyl-CoA Hydratase, Chain A, domain 1"/>
    <property type="match status" value="1"/>
</dbReference>
<organism evidence="4 5">
    <name type="scientific">Echinicola jeungdonensis</name>
    <dbReference type="NCBI Taxonomy" id="709343"/>
    <lineage>
        <taxon>Bacteria</taxon>
        <taxon>Pseudomonadati</taxon>
        <taxon>Bacteroidota</taxon>
        <taxon>Cytophagia</taxon>
        <taxon>Cytophagales</taxon>
        <taxon>Cyclobacteriaceae</taxon>
        <taxon>Echinicola</taxon>
    </lineage>
</organism>
<dbReference type="InterPro" id="IPR041613">
    <property type="entry name" value="Pept_S41_N"/>
</dbReference>
<feature type="domain" description="PDZ" evidence="3">
    <location>
        <begin position="106"/>
        <end position="186"/>
    </location>
</feature>
<dbReference type="InterPro" id="IPR005151">
    <property type="entry name" value="Tail-specific_protease"/>
</dbReference>
<sequence length="489" mass="55612">MKNISKIKWPISLLVLIMVFTLSCKDNEEPNNNTNNNNNTGNNNENPNSEINQWIYGIMDFWYYWTDNMNPPLSATEDPVDFFNELLVQEDRFSAIYPDYDELINSLEGVSKEAGYEFGLYRASSTNNNVIAEVFYIKKGSPAESKDIKRGDIITHVNGTVMTLANYRTLLKEMEEPHTLTTHRYDEDERSYVQLPEDISLTTTILSEDPIFMDSVYNIEGHKIGYLVYHFFTPGDDVEPSDNNQNAYGVYDQEMDEKFAQFKAEGVQDLIIDLRYNGGGFVSSAINLASLIGLGVTDNDIFFQTRYNNTIQAEYIRQFGEDELSKEFVTKTENLGGQLNNSRVYFLTSDRTASASELVINGLKPYMDIKIVGDTTYGKNVGSIALEDEENEDNPYGLLPVVSQSFNSLDQSDYSNGFVPDVLAREFEERLMPFGDTQELLLRKAIAYITGIPDNARVEKLDRKDVGASIEHKPRFGTMVDNQFKLKLE</sequence>
<accession>A0ABV5J922</accession>
<dbReference type="SMART" id="SM00245">
    <property type="entry name" value="TSPc"/>
    <property type="match status" value="1"/>
</dbReference>
<dbReference type="Gene3D" id="2.30.42.10">
    <property type="match status" value="1"/>
</dbReference>
<reference evidence="4 5" key="1">
    <citation type="submission" date="2024-09" db="EMBL/GenBank/DDBJ databases">
        <authorList>
            <person name="Sun Q."/>
            <person name="Mori K."/>
        </authorList>
    </citation>
    <scope>NUCLEOTIDE SEQUENCE [LARGE SCALE GENOMIC DNA]</scope>
    <source>
        <strain evidence="4 5">CECT 7682</strain>
    </source>
</reference>
<dbReference type="PROSITE" id="PS51257">
    <property type="entry name" value="PROKAR_LIPOPROTEIN"/>
    <property type="match status" value="1"/>
</dbReference>
<evidence type="ECO:0000313" key="4">
    <source>
        <dbReference type="EMBL" id="MFB9213336.1"/>
    </source>
</evidence>
<feature type="signal peptide" evidence="2">
    <location>
        <begin position="1"/>
        <end position="24"/>
    </location>
</feature>
<dbReference type="SUPFAM" id="SSF52096">
    <property type="entry name" value="ClpP/crotonase"/>
    <property type="match status" value="1"/>
</dbReference>
<keyword evidence="2" id="KW-0732">Signal</keyword>
<dbReference type="Pfam" id="PF03572">
    <property type="entry name" value="Peptidase_S41"/>
    <property type="match status" value="1"/>
</dbReference>
<evidence type="ECO:0000259" key="3">
    <source>
        <dbReference type="PROSITE" id="PS50106"/>
    </source>
</evidence>
<protein>
    <submittedName>
        <fullName evidence="4">S41 family peptidase</fullName>
    </submittedName>
</protein>
<dbReference type="InterPro" id="IPR001478">
    <property type="entry name" value="PDZ"/>
</dbReference>
<feature type="region of interest" description="Disordered" evidence="1">
    <location>
        <begin position="27"/>
        <end position="47"/>
    </location>
</feature>
<dbReference type="EMBL" id="JBHMEW010000067">
    <property type="protein sequence ID" value="MFB9213336.1"/>
    <property type="molecule type" value="Genomic_DNA"/>
</dbReference>
<evidence type="ECO:0000256" key="2">
    <source>
        <dbReference type="SAM" id="SignalP"/>
    </source>
</evidence>